<reference evidence="3" key="1">
    <citation type="submission" date="2016-09" db="EMBL/GenBank/DDBJ databases">
        <authorList>
            <person name="Capua I."/>
            <person name="De Benedictis P."/>
            <person name="Joannis T."/>
            <person name="Lombin L.H."/>
            <person name="Cattoli G."/>
        </authorList>
    </citation>
    <scope>NUCLEOTIDE SEQUENCE</scope>
    <source>
        <strain evidence="3">B9</strain>
    </source>
</reference>
<sequence>MKCNTKTMIAAGIALLAMLAAAYAVLPPVRAFVLGLGPYLLLLLCPLSMWLMMKSMGAHDAQGKSMPEEAAERKPNPFRIKA</sequence>
<evidence type="ECO:0000256" key="1">
    <source>
        <dbReference type="SAM" id="MobiDB-lite"/>
    </source>
</evidence>
<accession>A0A1K0IBN9</accession>
<keyword evidence="2" id="KW-0472">Membrane</keyword>
<keyword evidence="2" id="KW-0812">Transmembrane</keyword>
<proteinExistence type="predicted"/>
<dbReference type="EMBL" id="FMSH01000107">
    <property type="protein sequence ID" value="SCU74706.1"/>
    <property type="molecule type" value="Genomic_DNA"/>
</dbReference>
<evidence type="ECO:0008006" key="4">
    <source>
        <dbReference type="Google" id="ProtNLM"/>
    </source>
</evidence>
<protein>
    <recommendedName>
        <fullName evidence="4">DUF2933 domain-containing protein</fullName>
    </recommendedName>
</protein>
<dbReference type="Pfam" id="PF11666">
    <property type="entry name" value="DUF2933"/>
    <property type="match status" value="1"/>
</dbReference>
<evidence type="ECO:0000256" key="2">
    <source>
        <dbReference type="SAM" id="Phobius"/>
    </source>
</evidence>
<feature type="transmembrane region" description="Helical" evidence="2">
    <location>
        <begin position="34"/>
        <end position="53"/>
    </location>
</feature>
<keyword evidence="2" id="KW-1133">Transmembrane helix</keyword>
<organism evidence="3">
    <name type="scientific">Cupriavidus necator</name>
    <name type="common">Alcaligenes eutrophus</name>
    <name type="synonym">Ralstonia eutropha</name>
    <dbReference type="NCBI Taxonomy" id="106590"/>
    <lineage>
        <taxon>Bacteria</taxon>
        <taxon>Pseudomonadati</taxon>
        <taxon>Pseudomonadota</taxon>
        <taxon>Betaproteobacteria</taxon>
        <taxon>Burkholderiales</taxon>
        <taxon>Burkholderiaceae</taxon>
        <taxon>Cupriavidus</taxon>
    </lineage>
</organism>
<name>A0A1K0IBN9_CUPNE</name>
<dbReference type="AlphaFoldDB" id="A0A1K0IBN9"/>
<evidence type="ECO:0000313" key="3">
    <source>
        <dbReference type="EMBL" id="SCU74706.1"/>
    </source>
</evidence>
<feature type="compositionally biased region" description="Basic and acidic residues" evidence="1">
    <location>
        <begin position="66"/>
        <end position="75"/>
    </location>
</feature>
<dbReference type="InterPro" id="IPR021682">
    <property type="entry name" value="DUF2933"/>
</dbReference>
<dbReference type="RefSeq" id="WP_340522386.1">
    <property type="nucleotide sequence ID" value="NZ_FMSH01000107.1"/>
</dbReference>
<gene>
    <name evidence="3" type="ORF">CNECB9_1950046</name>
</gene>
<feature type="region of interest" description="Disordered" evidence="1">
    <location>
        <begin position="63"/>
        <end position="82"/>
    </location>
</feature>